<keyword evidence="2" id="KW-0540">Nuclease</keyword>
<sequence>MNLKELSIATFNLYNLNEPGRPLYTDRDGWTEAEYERKIAWTVRQLTILKSDVFGFQELWHAESMKRALLAAGLDADYDLVVPPEADGRKIVCAAIVRKGLLSSVPEWIEHFPENFVLRSHGDDPQTPLIDVTIRGFSRPVAHFTIKPREDGPDVHLYVCHLKSKGPTKLFNEGWYRDDRDTYAKHATAIGAAISTIRRTAEAAALRFMLTEQMKGNDTPVMVLGDINDGHFSNTTNILTEQPRYLVGDSIGGGDIALYSTQTLQEYRDTRDVYYTHVHEGIRESLDHIMVSEQFYDHSRKRLWLFDGLVVNNDHLNFDDHKADGTNDHGVIRAVFKYKPQRA</sequence>
<protein>
    <submittedName>
        <fullName evidence="2">Endonuclease/exonuclease/phosphatase family protein</fullName>
    </submittedName>
</protein>
<reference evidence="2 3" key="1">
    <citation type="submission" date="2023-10" db="EMBL/GenBank/DDBJ databases">
        <title>Bacteria for the degradation of biodegradable plastic PBAT(Polybutylene adipate terephthalate).</title>
        <authorList>
            <person name="Weon H.-Y."/>
            <person name="Yeon J."/>
        </authorList>
    </citation>
    <scope>NUCLEOTIDE SEQUENCE [LARGE SCALE GENOMIC DNA]</scope>
    <source>
        <strain evidence="2 3">SBD 7-3</strain>
    </source>
</reference>
<dbReference type="Gene3D" id="3.60.10.10">
    <property type="entry name" value="Endonuclease/exonuclease/phosphatase"/>
    <property type="match status" value="1"/>
</dbReference>
<evidence type="ECO:0000259" key="1">
    <source>
        <dbReference type="Pfam" id="PF03372"/>
    </source>
</evidence>
<accession>A0ABZ0CYV7</accession>
<dbReference type="EMBL" id="CP136336">
    <property type="protein sequence ID" value="WOB10126.1"/>
    <property type="molecule type" value="Genomic_DNA"/>
</dbReference>
<gene>
    <name evidence="2" type="ORF">RXV79_08675</name>
</gene>
<keyword evidence="2" id="KW-0255">Endonuclease</keyword>
<proteinExistence type="predicted"/>
<dbReference type="PANTHER" id="PTHR42834:SF1">
    <property type="entry name" value="ENDONUCLEASE_EXONUCLEASE_PHOSPHATASE FAMILY PROTEIN (AFU_ORTHOLOGUE AFUA_3G09210)"/>
    <property type="match status" value="1"/>
</dbReference>
<keyword evidence="3" id="KW-1185">Reference proteome</keyword>
<dbReference type="InterPro" id="IPR005135">
    <property type="entry name" value="Endo/exonuclease/phosphatase"/>
</dbReference>
<dbReference type="Pfam" id="PF03372">
    <property type="entry name" value="Exo_endo_phos"/>
    <property type="match status" value="1"/>
</dbReference>
<feature type="domain" description="Endonuclease/exonuclease/phosphatase" evidence="1">
    <location>
        <begin position="46"/>
        <end position="307"/>
    </location>
</feature>
<dbReference type="Proteomes" id="UP001303946">
    <property type="component" value="Chromosome"/>
</dbReference>
<dbReference type="PANTHER" id="PTHR42834">
    <property type="entry name" value="ENDONUCLEASE/EXONUCLEASE/PHOSPHATASE FAMILY PROTEIN (AFU_ORTHOLOGUE AFUA_3G09210)"/>
    <property type="match status" value="1"/>
</dbReference>
<keyword evidence="2" id="KW-0378">Hydrolase</keyword>
<dbReference type="RefSeq" id="WP_316703026.1">
    <property type="nucleotide sequence ID" value="NZ_CP136336.1"/>
</dbReference>
<organism evidence="2 3">
    <name type="scientific">Piscinibacter gummiphilus</name>
    <dbReference type="NCBI Taxonomy" id="946333"/>
    <lineage>
        <taxon>Bacteria</taxon>
        <taxon>Pseudomonadati</taxon>
        <taxon>Pseudomonadota</taxon>
        <taxon>Betaproteobacteria</taxon>
        <taxon>Burkholderiales</taxon>
        <taxon>Sphaerotilaceae</taxon>
        <taxon>Piscinibacter</taxon>
    </lineage>
</organism>
<evidence type="ECO:0000313" key="2">
    <source>
        <dbReference type="EMBL" id="WOB10126.1"/>
    </source>
</evidence>
<dbReference type="SUPFAM" id="SSF56219">
    <property type="entry name" value="DNase I-like"/>
    <property type="match status" value="1"/>
</dbReference>
<dbReference type="InterPro" id="IPR036691">
    <property type="entry name" value="Endo/exonu/phosph_ase_sf"/>
</dbReference>
<evidence type="ECO:0000313" key="3">
    <source>
        <dbReference type="Proteomes" id="UP001303946"/>
    </source>
</evidence>
<dbReference type="GO" id="GO:0004519">
    <property type="term" value="F:endonuclease activity"/>
    <property type="evidence" value="ECO:0007669"/>
    <property type="project" value="UniProtKB-KW"/>
</dbReference>
<name>A0ABZ0CYV7_9BURK</name>